<dbReference type="CDD" id="cd06170">
    <property type="entry name" value="LuxR_C_like"/>
    <property type="match status" value="1"/>
</dbReference>
<dbReference type="InterPro" id="IPR000792">
    <property type="entry name" value="Tscrpt_reg_LuxR_C"/>
</dbReference>
<evidence type="ECO:0000256" key="2">
    <source>
        <dbReference type="ARBA" id="ARBA00023125"/>
    </source>
</evidence>
<accession>A0ABX5SX02</accession>
<dbReference type="Proteomes" id="UP000295748">
    <property type="component" value="Chromosome"/>
</dbReference>
<keyword evidence="6" id="KW-1185">Reference proteome</keyword>
<dbReference type="PROSITE" id="PS50043">
    <property type="entry name" value="HTH_LUXR_2"/>
    <property type="match status" value="1"/>
</dbReference>
<reference evidence="5 6" key="1">
    <citation type="submission" date="2019-03" db="EMBL/GenBank/DDBJ databases">
        <authorList>
            <person name="Dong K."/>
        </authorList>
    </citation>
    <scope>NUCLEOTIDE SEQUENCE [LARGE SCALE GENOMIC DNA]</scope>
    <source>
        <strain evidence="6">dk512</strain>
    </source>
</reference>
<evidence type="ECO:0000313" key="5">
    <source>
        <dbReference type="EMBL" id="QBR90773.1"/>
    </source>
</evidence>
<dbReference type="PROSITE" id="PS00622">
    <property type="entry name" value="HTH_LUXR_1"/>
    <property type="match status" value="1"/>
</dbReference>
<dbReference type="SMART" id="SM00421">
    <property type="entry name" value="HTH_LUXR"/>
    <property type="match status" value="1"/>
</dbReference>
<dbReference type="Gene3D" id="1.10.10.10">
    <property type="entry name" value="Winged helix-like DNA-binding domain superfamily/Winged helix DNA-binding domain"/>
    <property type="match status" value="1"/>
</dbReference>
<feature type="domain" description="HTH luxR-type" evidence="4">
    <location>
        <begin position="213"/>
        <end position="278"/>
    </location>
</feature>
<keyword evidence="3" id="KW-0804">Transcription</keyword>
<evidence type="ECO:0000256" key="3">
    <source>
        <dbReference type="ARBA" id="ARBA00023163"/>
    </source>
</evidence>
<protein>
    <submittedName>
        <fullName evidence="5">LuxR family transcriptional regulator</fullName>
    </submittedName>
</protein>
<dbReference type="InterPro" id="IPR036388">
    <property type="entry name" value="WH-like_DNA-bd_sf"/>
</dbReference>
<name>A0ABX5SX02_9MICO</name>
<keyword evidence="2" id="KW-0238">DNA-binding</keyword>
<dbReference type="PRINTS" id="PR00038">
    <property type="entry name" value="HTHLUXR"/>
</dbReference>
<proteinExistence type="predicted"/>
<evidence type="ECO:0000259" key="4">
    <source>
        <dbReference type="PROSITE" id="PS50043"/>
    </source>
</evidence>
<dbReference type="Pfam" id="PF00196">
    <property type="entry name" value="GerE"/>
    <property type="match status" value="1"/>
</dbReference>
<evidence type="ECO:0000256" key="1">
    <source>
        <dbReference type="ARBA" id="ARBA00023015"/>
    </source>
</evidence>
<dbReference type="PANTHER" id="PTHR44688">
    <property type="entry name" value="DNA-BINDING TRANSCRIPTIONAL ACTIVATOR DEVR_DOSR"/>
    <property type="match status" value="1"/>
</dbReference>
<keyword evidence="1" id="KW-0805">Transcription regulation</keyword>
<organism evidence="5 6">
    <name type="scientific">Microbacterium wangchenii</name>
    <dbReference type="NCBI Taxonomy" id="2541726"/>
    <lineage>
        <taxon>Bacteria</taxon>
        <taxon>Bacillati</taxon>
        <taxon>Actinomycetota</taxon>
        <taxon>Actinomycetes</taxon>
        <taxon>Micrococcales</taxon>
        <taxon>Microbacteriaceae</taxon>
        <taxon>Microbacterium</taxon>
    </lineage>
</organism>
<dbReference type="PANTHER" id="PTHR44688:SF16">
    <property type="entry name" value="DNA-BINDING TRANSCRIPTIONAL ACTIVATOR DEVR_DOSR"/>
    <property type="match status" value="1"/>
</dbReference>
<sequence>MAALFALPAMWMDQTPAEIGAGLLSVLTGMLDVRAAFVRFDGAGADAPVIAWRPEDPQIAPELTAAHESQAAAAAGITTTAVEVRGAILRVTRVPLTLPWESAVVLVSSDRPDFPTPAETHVLRVAVGQAVIAFHTARRLALEQRARRAAETALQRRDALVHSLTHDIEPALASLSHRMRDALHELSRTESTPPRKTADITAEEVAADRNAAIVQPPAALTRREAEVLGLLAQGLSNKEIAGVLWLSDRTVERHITSLYRKIGVARRSEATAFALRHPAPPSAEGDAAHG</sequence>
<evidence type="ECO:0000313" key="6">
    <source>
        <dbReference type="Proteomes" id="UP000295748"/>
    </source>
</evidence>
<dbReference type="SUPFAM" id="SSF46894">
    <property type="entry name" value="C-terminal effector domain of the bipartite response regulators"/>
    <property type="match status" value="1"/>
</dbReference>
<gene>
    <name evidence="5" type="ORF">E4K62_15560</name>
</gene>
<dbReference type="InterPro" id="IPR016032">
    <property type="entry name" value="Sig_transdc_resp-reg_C-effctor"/>
</dbReference>
<dbReference type="EMBL" id="CP038266">
    <property type="protein sequence ID" value="QBR90773.1"/>
    <property type="molecule type" value="Genomic_DNA"/>
</dbReference>